<evidence type="ECO:0000256" key="7">
    <source>
        <dbReference type="ARBA" id="ARBA00023170"/>
    </source>
</evidence>
<dbReference type="InterPro" id="IPR006201">
    <property type="entry name" value="Neur_channel"/>
</dbReference>
<keyword evidence="8" id="KW-1071">Ligand-gated ion channel</keyword>
<evidence type="ECO:0000256" key="1">
    <source>
        <dbReference type="ARBA" id="ARBA00022448"/>
    </source>
</evidence>
<dbReference type="PANTHER" id="PTHR18945">
    <property type="entry name" value="NEUROTRANSMITTER GATED ION CHANNEL"/>
    <property type="match status" value="1"/>
</dbReference>
<dbReference type="InterPro" id="IPR036734">
    <property type="entry name" value="Neur_chan_lig-bd_sf"/>
</dbReference>
<dbReference type="InterPro" id="IPR002394">
    <property type="entry name" value="Nicotinic_acetylcholine_rcpt"/>
</dbReference>
<dbReference type="Proteomes" id="UP000887566">
    <property type="component" value="Unplaced"/>
</dbReference>
<keyword evidence="6" id="KW-0472">Membrane</keyword>
<keyword evidence="11" id="KW-0732">Signal</keyword>
<keyword evidence="2" id="KW-1003">Cell membrane</keyword>
<reference evidence="14" key="1">
    <citation type="submission" date="2022-11" db="UniProtKB">
        <authorList>
            <consortium name="WormBaseParasite"/>
        </authorList>
    </citation>
    <scope>IDENTIFICATION</scope>
</reference>
<evidence type="ECO:0000259" key="12">
    <source>
        <dbReference type="Pfam" id="PF02931"/>
    </source>
</evidence>
<evidence type="ECO:0000256" key="10">
    <source>
        <dbReference type="ARBA" id="ARBA00034099"/>
    </source>
</evidence>
<keyword evidence="5" id="KW-0406">Ion transport</keyword>
<dbReference type="WBParaSite" id="PSAMB.scaffold6306size9772.g28255.t1">
    <property type="protein sequence ID" value="PSAMB.scaffold6306size9772.g28255.t1"/>
    <property type="gene ID" value="PSAMB.scaffold6306size9772.g28255"/>
</dbReference>
<evidence type="ECO:0000256" key="5">
    <source>
        <dbReference type="ARBA" id="ARBA00023065"/>
    </source>
</evidence>
<protein>
    <submittedName>
        <fullName evidence="14">Neurotransmitter-gated ion-channel ligand-binding domain-containing protein</fullName>
    </submittedName>
</protein>
<accession>A0A914X3S8</accession>
<feature type="signal peptide" evidence="11">
    <location>
        <begin position="1"/>
        <end position="18"/>
    </location>
</feature>
<evidence type="ECO:0000256" key="3">
    <source>
        <dbReference type="ARBA" id="ARBA00022692"/>
    </source>
</evidence>
<dbReference type="PRINTS" id="PR00254">
    <property type="entry name" value="NICOTINICR"/>
</dbReference>
<dbReference type="GO" id="GO:0022848">
    <property type="term" value="F:acetylcholine-gated monoatomic cation-selective channel activity"/>
    <property type="evidence" value="ECO:0007669"/>
    <property type="project" value="InterPro"/>
</dbReference>
<name>A0A914X3S8_9BILA</name>
<evidence type="ECO:0000256" key="8">
    <source>
        <dbReference type="ARBA" id="ARBA00023286"/>
    </source>
</evidence>
<dbReference type="GO" id="GO:0004888">
    <property type="term" value="F:transmembrane signaling receptor activity"/>
    <property type="evidence" value="ECO:0007669"/>
    <property type="project" value="InterPro"/>
</dbReference>
<evidence type="ECO:0000256" key="6">
    <source>
        <dbReference type="ARBA" id="ARBA00023136"/>
    </source>
</evidence>
<dbReference type="GO" id="GO:0045211">
    <property type="term" value="C:postsynaptic membrane"/>
    <property type="evidence" value="ECO:0007669"/>
    <property type="project" value="InterPro"/>
</dbReference>
<keyword evidence="1" id="KW-0813">Transport</keyword>
<evidence type="ECO:0000256" key="4">
    <source>
        <dbReference type="ARBA" id="ARBA00023018"/>
    </source>
</evidence>
<proteinExistence type="predicted"/>
<keyword evidence="9" id="KW-0407">Ion channel</keyword>
<evidence type="ECO:0000313" key="14">
    <source>
        <dbReference type="WBParaSite" id="PSAMB.scaffold6306size9772.g28255.t1"/>
    </source>
</evidence>
<feature type="domain" description="Neurotransmitter-gated ion-channel ligand-binding" evidence="12">
    <location>
        <begin position="22"/>
        <end position="129"/>
    </location>
</feature>
<evidence type="ECO:0000256" key="11">
    <source>
        <dbReference type="SAM" id="SignalP"/>
    </source>
</evidence>
<dbReference type="InterPro" id="IPR006202">
    <property type="entry name" value="Neur_chan_lig-bd"/>
</dbReference>
<organism evidence="13 14">
    <name type="scientific">Plectus sambesii</name>
    <dbReference type="NCBI Taxonomy" id="2011161"/>
    <lineage>
        <taxon>Eukaryota</taxon>
        <taxon>Metazoa</taxon>
        <taxon>Ecdysozoa</taxon>
        <taxon>Nematoda</taxon>
        <taxon>Chromadorea</taxon>
        <taxon>Plectida</taxon>
        <taxon>Plectina</taxon>
        <taxon>Plectoidea</taxon>
        <taxon>Plectidae</taxon>
        <taxon>Plectus</taxon>
    </lineage>
</organism>
<keyword evidence="7" id="KW-0675">Receptor</keyword>
<dbReference type="Gene3D" id="2.70.170.10">
    <property type="entry name" value="Neurotransmitter-gated ion-channel ligand-binding domain"/>
    <property type="match status" value="1"/>
</dbReference>
<sequence>MLLLFAALVTALLSVCRADEHEYRLYEDLMRFYNPLERPVENNSFPVKVTIGLVLQQIVDMDEKNQMIQINAWVKYTWHDYKLRWEPGEYGGVGDLRFPSGKIWHPDVLVYNSADSAFDSTYHCNHVVY</sequence>
<comment type="subcellular location">
    <subcellularLocation>
        <location evidence="10">Synaptic cell membrane</location>
        <topology evidence="10">Multi-pass membrane protein</topology>
    </subcellularLocation>
</comment>
<dbReference type="SUPFAM" id="SSF63712">
    <property type="entry name" value="Nicotinic receptor ligand binding domain-like"/>
    <property type="match status" value="1"/>
</dbReference>
<feature type="chain" id="PRO_5037436812" evidence="11">
    <location>
        <begin position="19"/>
        <end position="129"/>
    </location>
</feature>
<keyword evidence="4" id="KW-0770">Synapse</keyword>
<keyword evidence="3" id="KW-0812">Transmembrane</keyword>
<dbReference type="AlphaFoldDB" id="A0A914X3S8"/>
<evidence type="ECO:0000256" key="9">
    <source>
        <dbReference type="ARBA" id="ARBA00023303"/>
    </source>
</evidence>
<keyword evidence="13" id="KW-1185">Reference proteome</keyword>
<evidence type="ECO:0000256" key="2">
    <source>
        <dbReference type="ARBA" id="ARBA00022475"/>
    </source>
</evidence>
<dbReference type="Pfam" id="PF02931">
    <property type="entry name" value="Neur_chan_LBD"/>
    <property type="match status" value="1"/>
</dbReference>
<evidence type="ECO:0000313" key="13">
    <source>
        <dbReference type="Proteomes" id="UP000887566"/>
    </source>
</evidence>